<dbReference type="InterPro" id="IPR050957">
    <property type="entry name" value="BMP_lipoprotein"/>
</dbReference>
<dbReference type="SUPFAM" id="SSF53822">
    <property type="entry name" value="Periplasmic binding protein-like I"/>
    <property type="match status" value="1"/>
</dbReference>
<evidence type="ECO:0000256" key="6">
    <source>
        <dbReference type="ARBA" id="ARBA00023288"/>
    </source>
</evidence>
<feature type="signal peptide" evidence="7">
    <location>
        <begin position="1"/>
        <end position="23"/>
    </location>
</feature>
<evidence type="ECO:0000256" key="5">
    <source>
        <dbReference type="ARBA" id="ARBA00023136"/>
    </source>
</evidence>
<feature type="chain" id="PRO_5036758597" evidence="7">
    <location>
        <begin position="24"/>
        <end position="334"/>
    </location>
</feature>
<dbReference type="PANTHER" id="PTHR34296:SF2">
    <property type="entry name" value="ABC TRANSPORTER GUANOSINE-BINDING PROTEIN NUPN"/>
    <property type="match status" value="1"/>
</dbReference>
<reference evidence="9" key="1">
    <citation type="submission" date="2020-08" db="EMBL/GenBank/DDBJ databases">
        <title>Sulfitobacter aestuariivivens sp. nov., isolated from a tidal flat.</title>
        <authorList>
            <person name="Park S."/>
            <person name="Yoon J.-H."/>
        </authorList>
    </citation>
    <scope>NUCLEOTIDE SEQUENCE</scope>
    <source>
        <strain evidence="9">TSTF-M16</strain>
    </source>
</reference>
<dbReference type="RefSeq" id="WP_191074887.1">
    <property type="nucleotide sequence ID" value="NZ_JACTAG010000001.1"/>
</dbReference>
<dbReference type="CDD" id="cd06354">
    <property type="entry name" value="PBP1_PrnA-like"/>
    <property type="match status" value="1"/>
</dbReference>
<feature type="domain" description="ABC transporter substrate-binding protein PnrA-like" evidence="8">
    <location>
        <begin position="29"/>
        <end position="319"/>
    </location>
</feature>
<dbReference type="GO" id="GO:0005886">
    <property type="term" value="C:plasma membrane"/>
    <property type="evidence" value="ECO:0007669"/>
    <property type="project" value="UniProtKB-SubCell"/>
</dbReference>
<keyword evidence="5" id="KW-0472">Membrane</keyword>
<proteinExistence type="inferred from homology"/>
<keyword evidence="4 7" id="KW-0732">Signal</keyword>
<comment type="similarity">
    <text evidence="2">Belongs to the BMP lipoprotein family.</text>
</comment>
<dbReference type="PANTHER" id="PTHR34296">
    <property type="entry name" value="TRANSCRIPTIONAL ACTIVATOR PROTEIN MED"/>
    <property type="match status" value="1"/>
</dbReference>
<dbReference type="Pfam" id="PF02608">
    <property type="entry name" value="Bmp"/>
    <property type="match status" value="1"/>
</dbReference>
<evidence type="ECO:0000313" key="9">
    <source>
        <dbReference type="EMBL" id="MBD3663972.1"/>
    </source>
</evidence>
<dbReference type="FunFam" id="3.40.50.2300:FF:000255">
    <property type="entry name" value="BMP family ABC transporter substrate-binding protein"/>
    <property type="match status" value="1"/>
</dbReference>
<evidence type="ECO:0000256" key="1">
    <source>
        <dbReference type="ARBA" id="ARBA00004193"/>
    </source>
</evidence>
<name>A0A927D672_9RHOB</name>
<gene>
    <name evidence="9" type="ORF">H9Q16_08575</name>
</gene>
<organism evidence="9 10">
    <name type="scientific">Sulfitobacter aestuariivivens</name>
    <dbReference type="NCBI Taxonomy" id="2766981"/>
    <lineage>
        <taxon>Bacteria</taxon>
        <taxon>Pseudomonadati</taxon>
        <taxon>Pseudomonadota</taxon>
        <taxon>Alphaproteobacteria</taxon>
        <taxon>Rhodobacterales</taxon>
        <taxon>Roseobacteraceae</taxon>
        <taxon>Sulfitobacter</taxon>
    </lineage>
</organism>
<keyword evidence="3" id="KW-1003">Cell membrane</keyword>
<comment type="caution">
    <text evidence="9">The sequence shown here is derived from an EMBL/GenBank/DDBJ whole genome shotgun (WGS) entry which is preliminary data.</text>
</comment>
<evidence type="ECO:0000256" key="2">
    <source>
        <dbReference type="ARBA" id="ARBA00008610"/>
    </source>
</evidence>
<dbReference type="AlphaFoldDB" id="A0A927D672"/>
<evidence type="ECO:0000256" key="3">
    <source>
        <dbReference type="ARBA" id="ARBA00022475"/>
    </source>
</evidence>
<evidence type="ECO:0000259" key="8">
    <source>
        <dbReference type="Pfam" id="PF02608"/>
    </source>
</evidence>
<comment type="subcellular location">
    <subcellularLocation>
        <location evidence="1">Cell membrane</location>
        <topology evidence="1">Lipid-anchor</topology>
    </subcellularLocation>
</comment>
<evidence type="ECO:0000256" key="7">
    <source>
        <dbReference type="SAM" id="SignalP"/>
    </source>
</evidence>
<keyword evidence="10" id="KW-1185">Reference proteome</keyword>
<dbReference type="InterPro" id="IPR003760">
    <property type="entry name" value="PnrA-like"/>
</dbReference>
<keyword evidence="6" id="KW-0449">Lipoprotein</keyword>
<sequence length="334" mass="34982">MTLMTKFLGAVAGVALSAGAALAEPALIFDLGGKFDKSFNEAAFNGAQRWAEETGGTFREIELQSEAQREQALRRFAEAGANPVITTGFAFADPVNAVAGDYPDTKFVNIDGWMPEVPANVQLIGFQEHQGSYLVGMMAAMASKSGKVGFIGGMDIPLIRHFGCGYAQGAKAVNPDIEVIANMTGTTPSAWNDPVKGSELTKAQISQGADVIYAAAGGTGVGVLQTAADENILSIGVDSNQNHLHPGKVLTSMLKRVDVAVYDSMKAGVDMETGGFTTLGLAEDGVGVAMDENNAELVSADMKAAVEEARQKIIDGELEVVAYYANDSCPALDF</sequence>
<dbReference type="EMBL" id="JACTAG010000001">
    <property type="protein sequence ID" value="MBD3663972.1"/>
    <property type="molecule type" value="Genomic_DNA"/>
</dbReference>
<dbReference type="Proteomes" id="UP000635142">
    <property type="component" value="Unassembled WGS sequence"/>
</dbReference>
<evidence type="ECO:0000313" key="10">
    <source>
        <dbReference type="Proteomes" id="UP000635142"/>
    </source>
</evidence>
<dbReference type="Gene3D" id="3.40.50.2300">
    <property type="match status" value="2"/>
</dbReference>
<dbReference type="InterPro" id="IPR028082">
    <property type="entry name" value="Peripla_BP_I"/>
</dbReference>
<protein>
    <submittedName>
        <fullName evidence="9">BMP family ABC transporter substrate-binding protein</fullName>
    </submittedName>
</protein>
<evidence type="ECO:0000256" key="4">
    <source>
        <dbReference type="ARBA" id="ARBA00022729"/>
    </source>
</evidence>
<accession>A0A927D672</accession>